<feature type="region of interest" description="Disordered" evidence="1">
    <location>
        <begin position="1"/>
        <end position="23"/>
    </location>
</feature>
<gene>
    <name evidence="2" type="ORF">Zm00014a_009366</name>
</gene>
<comment type="caution">
    <text evidence="2">The sequence shown here is derived from an EMBL/GenBank/DDBJ whole genome shotgun (WGS) entry which is preliminary data.</text>
</comment>
<accession>A0A3L6GB99</accession>
<evidence type="ECO:0000256" key="1">
    <source>
        <dbReference type="SAM" id="MobiDB-lite"/>
    </source>
</evidence>
<dbReference type="Proteomes" id="UP000251960">
    <property type="component" value="Chromosome 10"/>
</dbReference>
<sequence>MSSSTAPRIKARSMTNSPRNRVDERRLARGCDCGWGQQVGEEEKGEGREYEWDVRSWRKRWYAHDVKRPCERAIATTRVGVGAGVG</sequence>
<organism evidence="2">
    <name type="scientific">Zea mays</name>
    <name type="common">Maize</name>
    <dbReference type="NCBI Taxonomy" id="4577"/>
    <lineage>
        <taxon>Eukaryota</taxon>
        <taxon>Viridiplantae</taxon>
        <taxon>Streptophyta</taxon>
        <taxon>Embryophyta</taxon>
        <taxon>Tracheophyta</taxon>
        <taxon>Spermatophyta</taxon>
        <taxon>Magnoliopsida</taxon>
        <taxon>Liliopsida</taxon>
        <taxon>Poales</taxon>
        <taxon>Poaceae</taxon>
        <taxon>PACMAD clade</taxon>
        <taxon>Panicoideae</taxon>
        <taxon>Andropogonodae</taxon>
        <taxon>Andropogoneae</taxon>
        <taxon>Tripsacinae</taxon>
        <taxon>Zea</taxon>
    </lineage>
</organism>
<dbReference type="AlphaFoldDB" id="A0A3L6GB99"/>
<protein>
    <submittedName>
        <fullName evidence="2">Uncharacterized protein</fullName>
    </submittedName>
</protein>
<dbReference type="EMBL" id="NCVQ01000002">
    <property type="protein sequence ID" value="PWZ45802.1"/>
    <property type="molecule type" value="Genomic_DNA"/>
</dbReference>
<name>A0A3L6GB99_MAIZE</name>
<evidence type="ECO:0000313" key="2">
    <source>
        <dbReference type="EMBL" id="PWZ45802.1"/>
    </source>
</evidence>
<reference evidence="2" key="1">
    <citation type="journal article" date="2018" name="Nat. Genet.">
        <title>Extensive intraspecific gene order and gene structural variations between Mo17 and other maize genomes.</title>
        <authorList>
            <person name="Sun S."/>
            <person name="Zhou Y."/>
            <person name="Chen J."/>
            <person name="Shi J."/>
            <person name="Zhao H."/>
            <person name="Zhao H."/>
            <person name="Song W."/>
            <person name="Zhang M."/>
            <person name="Cui Y."/>
            <person name="Dong X."/>
            <person name="Liu H."/>
            <person name="Ma X."/>
            <person name="Jiao Y."/>
            <person name="Wang B."/>
            <person name="Wei X."/>
            <person name="Stein J.C."/>
            <person name="Glaubitz J.C."/>
            <person name="Lu F."/>
            <person name="Yu G."/>
            <person name="Liang C."/>
            <person name="Fengler K."/>
            <person name="Li B."/>
            <person name="Rafalski A."/>
            <person name="Schnable P.S."/>
            <person name="Ware D.H."/>
            <person name="Buckler E.S."/>
            <person name="Lai J."/>
        </authorList>
    </citation>
    <scope>NUCLEOTIDE SEQUENCE [LARGE SCALE GENOMIC DNA]</scope>
    <source>
        <tissue evidence="2">Seedling</tissue>
    </source>
</reference>
<proteinExistence type="predicted"/>